<evidence type="ECO:0000313" key="6">
    <source>
        <dbReference type="EMBL" id="TQM31063.1"/>
    </source>
</evidence>
<dbReference type="Gene3D" id="3.40.50.1820">
    <property type="entry name" value="alpha/beta hydrolase"/>
    <property type="match status" value="1"/>
</dbReference>
<dbReference type="InterPro" id="IPR029058">
    <property type="entry name" value="AB_hydrolase_fold"/>
</dbReference>
<proteinExistence type="inferred from homology"/>
<dbReference type="PANTHER" id="PTHR33630">
    <property type="entry name" value="CUTINASE RV1984C-RELATED-RELATED"/>
    <property type="match status" value="1"/>
</dbReference>
<dbReference type="AlphaFoldDB" id="A0A543FB99"/>
<protein>
    <submittedName>
        <fullName evidence="6">Cutinase</fullName>
    </submittedName>
</protein>
<dbReference type="PANTHER" id="PTHR33630:SF9">
    <property type="entry name" value="CUTINASE 4"/>
    <property type="match status" value="1"/>
</dbReference>
<reference evidence="6 7" key="1">
    <citation type="submission" date="2019-06" db="EMBL/GenBank/DDBJ databases">
        <title>Sequencing the genomes of 1000 actinobacteria strains.</title>
        <authorList>
            <person name="Klenk H.-P."/>
        </authorList>
    </citation>
    <scope>NUCLEOTIDE SEQUENCE [LARGE SCALE GENOMIC DNA]</scope>
    <source>
        <strain evidence="6 7">DSM 103495</strain>
    </source>
</reference>
<feature type="compositionally biased region" description="Polar residues" evidence="5">
    <location>
        <begin position="45"/>
        <end position="55"/>
    </location>
</feature>
<evidence type="ECO:0000256" key="2">
    <source>
        <dbReference type="ARBA" id="ARBA00022487"/>
    </source>
</evidence>
<sequence length="354" mass="36897">MHLRPYGLKAAFRTSHKLYSNPLSGSDGSVRQRRLGSSGGRIGQWSPSGACSKGSGTMRSTLLRAVIAISAMALSTISVGGGAQADPGCPSMYVVAIPGTWESDEHRPGPGMLAGVTDGLPSSVRVDYVSYAATAFPWEGDVYGASKKEAVDNARGMLGAMGRQCGATKLALVGYSQGADAAGDVAAEIGTGLGVVPPQRIVAVGLISDPRRSPTDALVGPPVGGAGAGGPRVGGFGWVTPQTRTICAVGDLYCATASDDFVTRFAGFLAQSSSPDLANMWRYQLEFGTIVNDLMARGGVALLQNQLSDSANEERRRKLEEFYRSEAHTLYGSYPVGGGETALSWMHEWLASLA</sequence>
<name>A0A543FB99_9NOCA</name>
<evidence type="ECO:0000256" key="3">
    <source>
        <dbReference type="ARBA" id="ARBA00022801"/>
    </source>
</evidence>
<evidence type="ECO:0000256" key="5">
    <source>
        <dbReference type="SAM" id="MobiDB-lite"/>
    </source>
</evidence>
<gene>
    <name evidence="6" type="ORF">FB390_2706</name>
</gene>
<keyword evidence="2" id="KW-0719">Serine esterase</keyword>
<comment type="caution">
    <text evidence="6">The sequence shown here is derived from an EMBL/GenBank/DDBJ whole genome shotgun (WGS) entry which is preliminary data.</text>
</comment>
<dbReference type="InterPro" id="IPR000675">
    <property type="entry name" value="Cutinase/axe"/>
</dbReference>
<dbReference type="SMART" id="SM01110">
    <property type="entry name" value="Cutinase"/>
    <property type="match status" value="1"/>
</dbReference>
<keyword evidence="3" id="KW-0378">Hydrolase</keyword>
<keyword evidence="7" id="KW-1185">Reference proteome</keyword>
<comment type="similarity">
    <text evidence="1">Belongs to the cutinase family.</text>
</comment>
<dbReference type="GO" id="GO:0052689">
    <property type="term" value="F:carboxylic ester hydrolase activity"/>
    <property type="evidence" value="ECO:0007669"/>
    <property type="project" value="UniProtKB-KW"/>
</dbReference>
<feature type="region of interest" description="Disordered" evidence="5">
    <location>
        <begin position="22"/>
        <end position="55"/>
    </location>
</feature>
<evidence type="ECO:0000313" key="7">
    <source>
        <dbReference type="Proteomes" id="UP000316331"/>
    </source>
</evidence>
<dbReference type="EMBL" id="VFPG01000001">
    <property type="protein sequence ID" value="TQM31063.1"/>
    <property type="molecule type" value="Genomic_DNA"/>
</dbReference>
<dbReference type="SUPFAM" id="SSF53474">
    <property type="entry name" value="alpha/beta-Hydrolases"/>
    <property type="match status" value="1"/>
</dbReference>
<evidence type="ECO:0000256" key="4">
    <source>
        <dbReference type="ARBA" id="ARBA00023157"/>
    </source>
</evidence>
<keyword evidence="4" id="KW-1015">Disulfide bond</keyword>
<dbReference type="Proteomes" id="UP000316331">
    <property type="component" value="Unassembled WGS sequence"/>
</dbReference>
<evidence type="ECO:0000256" key="1">
    <source>
        <dbReference type="ARBA" id="ARBA00007534"/>
    </source>
</evidence>
<dbReference type="Pfam" id="PF01083">
    <property type="entry name" value="Cutinase"/>
    <property type="match status" value="1"/>
</dbReference>
<organism evidence="6 7">
    <name type="scientific">Nocardia bhagyanarayanae</name>
    <dbReference type="NCBI Taxonomy" id="1215925"/>
    <lineage>
        <taxon>Bacteria</taxon>
        <taxon>Bacillati</taxon>
        <taxon>Actinomycetota</taxon>
        <taxon>Actinomycetes</taxon>
        <taxon>Mycobacteriales</taxon>
        <taxon>Nocardiaceae</taxon>
        <taxon>Nocardia</taxon>
    </lineage>
</organism>
<accession>A0A543FB99</accession>